<evidence type="ECO:0000256" key="8">
    <source>
        <dbReference type="RuleBase" id="RU362026"/>
    </source>
</evidence>
<evidence type="ECO:0000313" key="11">
    <source>
        <dbReference type="Proteomes" id="UP001208689"/>
    </source>
</evidence>
<keyword evidence="4 8" id="KW-0949">S-adenosyl-L-methionine</keyword>
<keyword evidence="11" id="KW-1185">Reference proteome</keyword>
<evidence type="ECO:0000256" key="3">
    <source>
        <dbReference type="ARBA" id="ARBA00022679"/>
    </source>
</evidence>
<dbReference type="InterPro" id="IPR029063">
    <property type="entry name" value="SAM-dependent_MTases_sf"/>
</dbReference>
<evidence type="ECO:0000313" key="10">
    <source>
        <dbReference type="EMBL" id="UYP46031.1"/>
    </source>
</evidence>
<dbReference type="InterPro" id="IPR001091">
    <property type="entry name" value="RM_Methyltransferase"/>
</dbReference>
<keyword evidence="6" id="KW-0238">DNA-binding</keyword>
<evidence type="ECO:0000256" key="6">
    <source>
        <dbReference type="ARBA" id="ARBA00023125"/>
    </source>
</evidence>
<accession>A0ABY6HR96</accession>
<evidence type="ECO:0000256" key="7">
    <source>
        <dbReference type="ARBA" id="ARBA00049120"/>
    </source>
</evidence>
<reference evidence="10" key="1">
    <citation type="submission" date="2022-09" db="EMBL/GenBank/DDBJ databases">
        <title>Actin cytoskeleton and complex cell architecture in an #Asgard archaeon.</title>
        <authorList>
            <person name="Ponce Toledo R.I."/>
            <person name="Schleper C."/>
            <person name="Rodrigues Oliveira T."/>
            <person name="Wollweber F."/>
            <person name="Xu J."/>
            <person name="Rittmann S."/>
            <person name="Klingl A."/>
            <person name="Pilhofer M."/>
        </authorList>
    </citation>
    <scope>NUCLEOTIDE SEQUENCE</scope>
    <source>
        <strain evidence="10">B-35</strain>
    </source>
</reference>
<name>A0ABY6HR96_9ARCH</name>
<proteinExistence type="inferred from homology"/>
<dbReference type="SUPFAM" id="SSF53335">
    <property type="entry name" value="S-adenosyl-L-methionine-dependent methyltransferases"/>
    <property type="match status" value="2"/>
</dbReference>
<keyword evidence="5 8" id="KW-0680">Restriction system</keyword>
<keyword evidence="3" id="KW-0808">Transferase</keyword>
<dbReference type="Pfam" id="PF01555">
    <property type="entry name" value="N6_N4_Mtase"/>
    <property type="match status" value="1"/>
</dbReference>
<dbReference type="EMBL" id="CP104013">
    <property type="protein sequence ID" value="UYP46031.1"/>
    <property type="molecule type" value="Genomic_DNA"/>
</dbReference>
<sequence>MTSPDSFSFRSKFSSEEEKEKALVTQYRDLLHQKQGELQKTLQAGLKSFHEVDLAQAAREFRKLANDLKLLEKLATDKGNHTDRNTLNDLSGKQWIQHTKSWVVVDGRPGSITKEIKDHPASFPPSLAEFFISYFTKRGQWVMDPFMGIGSTVEACFTTQRNCFGTELNPKYCEFAQSRISKILNKDKKRKENIPKDLQWNIFNSDARNATSLWQDQNTPPIDFLITSPPYWNMLKKSRGGVKSVLKQRVEKGLDEYYSESQHDYGNIDDLAGYLSQLTDLFVSFKPLLKPKAYLMIILQNCRPKDGEMRPIAWDFANHMKEHFILRQEFIWCQDQKFAGIWGYPTTYVSNVHHHYCLVFQNSR</sequence>
<organism evidence="10 11">
    <name type="scientific">Candidatus Lokiarchaeum ossiferum</name>
    <dbReference type="NCBI Taxonomy" id="2951803"/>
    <lineage>
        <taxon>Archaea</taxon>
        <taxon>Promethearchaeati</taxon>
        <taxon>Promethearchaeota</taxon>
        <taxon>Promethearchaeia</taxon>
        <taxon>Promethearchaeales</taxon>
        <taxon>Promethearchaeaceae</taxon>
        <taxon>Candidatus Lokiarchaeum</taxon>
    </lineage>
</organism>
<protein>
    <recommendedName>
        <fullName evidence="8">Type II methyltransferase</fullName>
        <ecNumber evidence="8">2.1.1.113</ecNumber>
    </recommendedName>
    <alternativeName>
        <fullName evidence="8">N-4 cytosine-specific methyltransferase</fullName>
    </alternativeName>
</protein>
<feature type="domain" description="DNA methylase N-4/N-6" evidence="9">
    <location>
        <begin position="95"/>
        <end position="177"/>
    </location>
</feature>
<dbReference type="PANTHER" id="PTHR13370">
    <property type="entry name" value="RNA METHYLASE-RELATED"/>
    <property type="match status" value="1"/>
</dbReference>
<evidence type="ECO:0000256" key="4">
    <source>
        <dbReference type="ARBA" id="ARBA00022691"/>
    </source>
</evidence>
<dbReference type="EC" id="2.1.1.113" evidence="8"/>
<dbReference type="PANTHER" id="PTHR13370:SF3">
    <property type="entry name" value="TRNA (GUANINE(10)-N2)-METHYLTRANSFERASE HOMOLOG"/>
    <property type="match status" value="1"/>
</dbReference>
<evidence type="ECO:0000256" key="2">
    <source>
        <dbReference type="ARBA" id="ARBA00022603"/>
    </source>
</evidence>
<dbReference type="PROSITE" id="PS00093">
    <property type="entry name" value="N4_MTASE"/>
    <property type="match status" value="1"/>
</dbReference>
<dbReference type="InterPro" id="IPR002941">
    <property type="entry name" value="DNA_methylase_N4/N6"/>
</dbReference>
<dbReference type="PRINTS" id="PR00508">
    <property type="entry name" value="S21N4MTFRASE"/>
</dbReference>
<dbReference type="Proteomes" id="UP001208689">
    <property type="component" value="Chromosome"/>
</dbReference>
<comment type="similarity">
    <text evidence="1">Belongs to the N(4)/N(6)-methyltransferase family. N(4) subfamily.</text>
</comment>
<keyword evidence="2 8" id="KW-0489">Methyltransferase</keyword>
<evidence type="ECO:0000259" key="9">
    <source>
        <dbReference type="Pfam" id="PF01555"/>
    </source>
</evidence>
<dbReference type="Gene3D" id="3.40.50.150">
    <property type="entry name" value="Vaccinia Virus protein VP39"/>
    <property type="match status" value="2"/>
</dbReference>
<comment type="catalytic activity">
    <reaction evidence="7 8">
        <text>a 2'-deoxycytidine in DNA + S-adenosyl-L-methionine = an N(4)-methyl-2'-deoxycytidine in DNA + S-adenosyl-L-homocysteine + H(+)</text>
        <dbReference type="Rhea" id="RHEA:16857"/>
        <dbReference type="Rhea" id="RHEA-COMP:11369"/>
        <dbReference type="Rhea" id="RHEA-COMP:13674"/>
        <dbReference type="ChEBI" id="CHEBI:15378"/>
        <dbReference type="ChEBI" id="CHEBI:57856"/>
        <dbReference type="ChEBI" id="CHEBI:59789"/>
        <dbReference type="ChEBI" id="CHEBI:85452"/>
        <dbReference type="ChEBI" id="CHEBI:137933"/>
        <dbReference type="EC" id="2.1.1.113"/>
    </reaction>
</comment>
<evidence type="ECO:0000256" key="1">
    <source>
        <dbReference type="ARBA" id="ARBA00010203"/>
    </source>
</evidence>
<evidence type="ECO:0000256" key="5">
    <source>
        <dbReference type="ARBA" id="ARBA00022747"/>
    </source>
</evidence>
<gene>
    <name evidence="10" type="ORF">NEF87_002316</name>
</gene>
<dbReference type="InterPro" id="IPR017985">
    <property type="entry name" value="MeTrfase_CN4_CS"/>
</dbReference>